<dbReference type="Gene3D" id="3.20.20.210">
    <property type="match status" value="1"/>
</dbReference>
<dbReference type="InterPro" id="IPR038071">
    <property type="entry name" value="UROD/MetE-like_sf"/>
</dbReference>
<dbReference type="GO" id="GO:0008652">
    <property type="term" value="P:amino acid biosynthetic process"/>
    <property type="evidence" value="ECO:0007669"/>
    <property type="project" value="InterPro"/>
</dbReference>
<name>A0A327QVS9_9BACT</name>
<sequence length="396" mass="44166">MRMLKHNLGYPQTGVHLELQKASELYWNGTIGRTDLFLVAKRMQENSWRLQKEAGIDLIPCNDFSFHHQVLDMSLMLGVVPSRYMPVVTDIPGNTEIDLYLAMVNGYEHKGVTIKGMEQARWFDTNATYVIPELDAQQTFQIFSNKIFTEFSAAKHITQQVPKPVLMGPVSYLLLGKETTGDFHRLDLLRKMMPTYLTVLKKLEEMGATWIQFDEPFLTQTLSIEAKAAFNYAYGEIKKACPGIKTLVTSFFGALNDNTALALTLPINGLHIDLIADATQLDQILPLMSSKLVLSVGIIDGRNAAITNYEAVLPSLQQAVHAIGEGRVMIAPSCSFAYLDSSLEDKLPAIIAQQKLREVHDLSCIVEGDTDSLERNKAAIFRANTVSNNHTTPMTI</sequence>
<organism evidence="2 3">
    <name type="scientific">Chitinophaga skermanii</name>
    <dbReference type="NCBI Taxonomy" id="331697"/>
    <lineage>
        <taxon>Bacteria</taxon>
        <taxon>Pseudomonadati</taxon>
        <taxon>Bacteroidota</taxon>
        <taxon>Chitinophagia</taxon>
        <taxon>Chitinophagales</taxon>
        <taxon>Chitinophagaceae</taxon>
        <taxon>Chitinophaga</taxon>
    </lineage>
</organism>
<dbReference type="SUPFAM" id="SSF51726">
    <property type="entry name" value="UROD/MetE-like"/>
    <property type="match status" value="1"/>
</dbReference>
<comment type="caution">
    <text evidence="2">The sequence shown here is derived from an EMBL/GenBank/DDBJ whole genome shotgun (WGS) entry which is preliminary data.</text>
</comment>
<feature type="domain" description="Cobalamin-independent methionine synthase MetE N-terminal" evidence="1">
    <location>
        <begin position="5"/>
        <end position="320"/>
    </location>
</feature>
<dbReference type="GO" id="GO:0032259">
    <property type="term" value="P:methylation"/>
    <property type="evidence" value="ECO:0007669"/>
    <property type="project" value="UniProtKB-KW"/>
</dbReference>
<protein>
    <submittedName>
        <fullName evidence="2">5-methyltetrahydropteroyltriglutamate--homocysteine methyltransferase</fullName>
    </submittedName>
</protein>
<keyword evidence="3" id="KW-1185">Reference proteome</keyword>
<dbReference type="Pfam" id="PF08267">
    <property type="entry name" value="Meth_synt_1"/>
    <property type="match status" value="1"/>
</dbReference>
<reference evidence="2 3" key="1">
    <citation type="submission" date="2018-06" db="EMBL/GenBank/DDBJ databases">
        <title>Genomic Encyclopedia of Archaeal and Bacterial Type Strains, Phase II (KMG-II): from individual species to whole genera.</title>
        <authorList>
            <person name="Goeker M."/>
        </authorList>
    </citation>
    <scope>NUCLEOTIDE SEQUENCE [LARGE SCALE GENOMIC DNA]</scope>
    <source>
        <strain evidence="2 3">DSM 23857</strain>
    </source>
</reference>
<accession>A0A327QVS9</accession>
<evidence type="ECO:0000313" key="3">
    <source>
        <dbReference type="Proteomes" id="UP000249547"/>
    </source>
</evidence>
<keyword evidence="2" id="KW-0489">Methyltransferase</keyword>
<dbReference type="RefSeq" id="WP_111596647.1">
    <property type="nucleotide sequence ID" value="NZ_QLLL01000002.1"/>
</dbReference>
<dbReference type="GO" id="GO:0008270">
    <property type="term" value="F:zinc ion binding"/>
    <property type="evidence" value="ECO:0007669"/>
    <property type="project" value="InterPro"/>
</dbReference>
<evidence type="ECO:0000259" key="1">
    <source>
        <dbReference type="Pfam" id="PF08267"/>
    </source>
</evidence>
<keyword evidence="2" id="KW-0808">Transferase</keyword>
<evidence type="ECO:0000313" key="2">
    <source>
        <dbReference type="EMBL" id="RAJ08500.1"/>
    </source>
</evidence>
<dbReference type="InterPro" id="IPR013215">
    <property type="entry name" value="Cbl-indep_Met_Synth_N"/>
</dbReference>
<dbReference type="PANTHER" id="PTHR30519">
    <property type="entry name" value="5-METHYLTETRAHYDROPTEROYLTRIGLUTAMATE--HOMOCYSTEINE METHYLTRANSFERASE"/>
    <property type="match status" value="1"/>
</dbReference>
<dbReference type="GO" id="GO:0003871">
    <property type="term" value="F:5-methyltetrahydropteroyltriglutamate-homocysteine S-methyltransferase activity"/>
    <property type="evidence" value="ECO:0007669"/>
    <property type="project" value="InterPro"/>
</dbReference>
<dbReference type="EMBL" id="QLLL01000002">
    <property type="protein sequence ID" value="RAJ08500.1"/>
    <property type="molecule type" value="Genomic_DNA"/>
</dbReference>
<dbReference type="Proteomes" id="UP000249547">
    <property type="component" value="Unassembled WGS sequence"/>
</dbReference>
<dbReference type="AlphaFoldDB" id="A0A327QVS9"/>
<gene>
    <name evidence="2" type="ORF">LX64_01153</name>
</gene>
<proteinExistence type="predicted"/>
<dbReference type="OrthoDB" id="244285at2"/>